<dbReference type="EMBL" id="JACHFY010000067">
    <property type="protein sequence ID" value="MBB5255296.1"/>
    <property type="molecule type" value="Genomic_DNA"/>
</dbReference>
<evidence type="ECO:0000313" key="3">
    <source>
        <dbReference type="Proteomes" id="UP000582213"/>
    </source>
</evidence>
<dbReference type="Proteomes" id="UP000582213">
    <property type="component" value="Unassembled WGS sequence"/>
</dbReference>
<organism evidence="2 3">
    <name type="scientific">Sulfurisphaera ohwakuensis</name>
    <dbReference type="NCBI Taxonomy" id="69656"/>
    <lineage>
        <taxon>Archaea</taxon>
        <taxon>Thermoproteota</taxon>
        <taxon>Thermoprotei</taxon>
        <taxon>Sulfolobales</taxon>
        <taxon>Sulfolobaceae</taxon>
        <taxon>Sulfurisphaera</taxon>
    </lineage>
</organism>
<evidence type="ECO:0000256" key="1">
    <source>
        <dbReference type="SAM" id="Phobius"/>
    </source>
</evidence>
<protein>
    <submittedName>
        <fullName evidence="2">Uncharacterized protein</fullName>
    </submittedName>
</protein>
<feature type="non-terminal residue" evidence="2">
    <location>
        <position position="31"/>
    </location>
</feature>
<dbReference type="AlphaFoldDB" id="A0A7J9RXU8"/>
<comment type="caution">
    <text evidence="2">The sequence shown here is derived from an EMBL/GenBank/DDBJ whole genome shotgun (WGS) entry which is preliminary data.</text>
</comment>
<keyword evidence="1" id="KW-0812">Transmembrane</keyword>
<evidence type="ECO:0000313" key="2">
    <source>
        <dbReference type="EMBL" id="MBB5255296.1"/>
    </source>
</evidence>
<feature type="transmembrane region" description="Helical" evidence="1">
    <location>
        <begin position="12"/>
        <end position="29"/>
    </location>
</feature>
<keyword evidence="1" id="KW-0472">Membrane</keyword>
<reference evidence="2 3" key="1">
    <citation type="submission" date="2020-08" db="EMBL/GenBank/DDBJ databases">
        <title>Genomic Encyclopedia of Type Strains, Phase IV (KMG-IV): sequencing the most valuable type-strain genomes for metagenomic binning, comparative biology and taxonomic classification.</title>
        <authorList>
            <person name="Goeker M."/>
        </authorList>
    </citation>
    <scope>NUCLEOTIDE SEQUENCE [LARGE SCALE GENOMIC DNA]</scope>
    <source>
        <strain evidence="2 3">DSM 12421</strain>
    </source>
</reference>
<keyword evidence="1" id="KW-1133">Transmembrane helix</keyword>
<proteinExistence type="predicted"/>
<accession>A0A7J9RXU8</accession>
<name>A0A7J9RXU8_SULOH</name>
<sequence>MSQQITIKRRTIVPMLKAIGVLMFVMLLVPL</sequence>
<gene>
    <name evidence="2" type="ORF">HNQ62_003071</name>
</gene>